<dbReference type="EMBL" id="VORX01000002">
    <property type="protein sequence ID" value="TXE08968.1"/>
    <property type="molecule type" value="Genomic_DNA"/>
</dbReference>
<dbReference type="RefSeq" id="WP_146889953.1">
    <property type="nucleotide sequence ID" value="NZ_VORX01000002.1"/>
</dbReference>
<evidence type="ECO:0000313" key="2">
    <source>
        <dbReference type="Proteomes" id="UP000321734"/>
    </source>
</evidence>
<evidence type="ECO:0000313" key="1">
    <source>
        <dbReference type="EMBL" id="TXE08968.1"/>
    </source>
</evidence>
<dbReference type="OrthoDB" id="1454468at2"/>
<proteinExistence type="predicted"/>
<sequence length="114" mass="13560">MKKINSLTWFFLILLSSCNKDEKSLFIEDFTVSKEIVLEPYKNYPYSMMNVWIKGYSNDTILIKLHSQDSEPILRLSGDIDERWYTDYYDEGNRIIIFEPYKATNGKIEIKTKL</sequence>
<name>A0A5C7AK24_9FLAO</name>
<evidence type="ECO:0008006" key="3">
    <source>
        <dbReference type="Google" id="ProtNLM"/>
    </source>
</evidence>
<organism evidence="1 2">
    <name type="scientific">Gelidibacter salicanalis</name>
    <dbReference type="NCBI Taxonomy" id="291193"/>
    <lineage>
        <taxon>Bacteria</taxon>
        <taxon>Pseudomonadati</taxon>
        <taxon>Bacteroidota</taxon>
        <taxon>Flavobacteriia</taxon>
        <taxon>Flavobacteriales</taxon>
        <taxon>Flavobacteriaceae</taxon>
        <taxon>Gelidibacter</taxon>
    </lineage>
</organism>
<dbReference type="PROSITE" id="PS51257">
    <property type="entry name" value="PROKAR_LIPOPROTEIN"/>
    <property type="match status" value="1"/>
</dbReference>
<accession>A0A5C7AK24</accession>
<dbReference type="AlphaFoldDB" id="A0A5C7AK24"/>
<keyword evidence="2" id="KW-1185">Reference proteome</keyword>
<protein>
    <recommendedName>
        <fullName evidence="3">Lipoprotein</fullName>
    </recommendedName>
</protein>
<dbReference type="Proteomes" id="UP000321734">
    <property type="component" value="Unassembled WGS sequence"/>
</dbReference>
<reference evidence="1 2" key="1">
    <citation type="submission" date="2019-08" db="EMBL/GenBank/DDBJ databases">
        <title>Genome sequence of Gelidibacter salicanalis IC162T.</title>
        <authorList>
            <person name="Bowman J.P."/>
        </authorList>
    </citation>
    <scope>NUCLEOTIDE SEQUENCE [LARGE SCALE GENOMIC DNA]</scope>
    <source>
        <strain evidence="1 2">IC162</strain>
    </source>
</reference>
<comment type="caution">
    <text evidence="1">The sequence shown here is derived from an EMBL/GenBank/DDBJ whole genome shotgun (WGS) entry which is preliminary data.</text>
</comment>
<gene>
    <name evidence="1" type="ORF">ES711_03265</name>
</gene>